<reference evidence="1 2" key="1">
    <citation type="submission" date="2019-07" db="EMBL/GenBank/DDBJ databases">
        <title>New species of Amycolatopsis and Streptomyces.</title>
        <authorList>
            <person name="Duangmal K."/>
            <person name="Teo W.F.A."/>
            <person name="Lipun K."/>
        </authorList>
    </citation>
    <scope>NUCLEOTIDE SEQUENCE [LARGE SCALE GENOMIC DNA]</scope>
    <source>
        <strain evidence="1 2">JCM 30562</strain>
    </source>
</reference>
<organism evidence="1 2">
    <name type="scientific">Amycolatopsis acidiphila</name>
    <dbReference type="NCBI Taxonomy" id="715473"/>
    <lineage>
        <taxon>Bacteria</taxon>
        <taxon>Bacillati</taxon>
        <taxon>Actinomycetota</taxon>
        <taxon>Actinomycetes</taxon>
        <taxon>Pseudonocardiales</taxon>
        <taxon>Pseudonocardiaceae</taxon>
        <taxon>Amycolatopsis</taxon>
    </lineage>
</organism>
<evidence type="ECO:0000313" key="1">
    <source>
        <dbReference type="EMBL" id="TVT22573.1"/>
    </source>
</evidence>
<dbReference type="Proteomes" id="UP000318578">
    <property type="component" value="Unassembled WGS sequence"/>
</dbReference>
<gene>
    <name evidence="1" type="ORF">FNH06_13210</name>
</gene>
<name>A0A558AED0_9PSEU</name>
<dbReference type="RefSeq" id="WP_144638050.1">
    <property type="nucleotide sequence ID" value="NZ_BNAX01000007.1"/>
</dbReference>
<dbReference type="AlphaFoldDB" id="A0A558AED0"/>
<dbReference type="PANTHER" id="PTHR33973">
    <property type="entry name" value="OS07G0153300 PROTEIN"/>
    <property type="match status" value="1"/>
</dbReference>
<dbReference type="Pfam" id="PF07103">
    <property type="entry name" value="DUF1365"/>
    <property type="match status" value="1"/>
</dbReference>
<accession>A0A558AED0</accession>
<dbReference type="PANTHER" id="PTHR33973:SF4">
    <property type="entry name" value="OS07G0153300 PROTEIN"/>
    <property type="match status" value="1"/>
</dbReference>
<keyword evidence="2" id="KW-1185">Reference proteome</keyword>
<protein>
    <submittedName>
        <fullName evidence="1">DUF1365 domain-containing protein</fullName>
    </submittedName>
</protein>
<comment type="caution">
    <text evidence="1">The sequence shown here is derived from an EMBL/GenBank/DDBJ whole genome shotgun (WGS) entry which is preliminary data.</text>
</comment>
<proteinExistence type="predicted"/>
<dbReference type="InterPro" id="IPR010775">
    <property type="entry name" value="DUF1365"/>
</dbReference>
<sequence length="237" mass="27096">MSAAAIYDVEVTHARRDPGRGFTHRMYLWLVDLDELPVLPWWLRPFARFRGPDHLGDPGRPIRRNLADWLRTQGVDLRGGQVLMLAQASVLGYVFNPLTLYWCHRPGGALACVVAEVHNTYGGRHRYLLRPDETGEATVDKEFYVSPFLPVHGEYRMRVPRPADRLNVTITLRQDGRTSLAATMRGHRQPATPAVLLRILLTQPLAPQRVAALIRLHGMILWLRRVPIVPRDQEKVR</sequence>
<dbReference type="OrthoDB" id="9778801at2"/>
<evidence type="ECO:0000313" key="2">
    <source>
        <dbReference type="Proteomes" id="UP000318578"/>
    </source>
</evidence>
<dbReference type="EMBL" id="VJZA01000017">
    <property type="protein sequence ID" value="TVT22573.1"/>
    <property type="molecule type" value="Genomic_DNA"/>
</dbReference>